<dbReference type="EMBL" id="JABSTV010001250">
    <property type="protein sequence ID" value="KAH7957166.1"/>
    <property type="molecule type" value="Genomic_DNA"/>
</dbReference>
<name>A0A9D4PWW5_RHISA</name>
<keyword evidence="2" id="KW-0238">DNA-binding</keyword>
<evidence type="ECO:0000256" key="1">
    <source>
        <dbReference type="ARBA" id="ARBA00004123"/>
    </source>
</evidence>
<dbReference type="GO" id="GO:0003677">
    <property type="term" value="F:DNA binding"/>
    <property type="evidence" value="ECO:0007669"/>
    <property type="project" value="UniProtKB-KW"/>
</dbReference>
<proteinExistence type="predicted"/>
<evidence type="ECO:0000313" key="6">
    <source>
        <dbReference type="Proteomes" id="UP000821837"/>
    </source>
</evidence>
<dbReference type="Proteomes" id="UP000821837">
    <property type="component" value="Unassembled WGS sequence"/>
</dbReference>
<dbReference type="GO" id="GO:0005634">
    <property type="term" value="C:nucleus"/>
    <property type="evidence" value="ECO:0007669"/>
    <property type="project" value="UniProtKB-SubCell"/>
</dbReference>
<keyword evidence="6" id="KW-1185">Reference proteome</keyword>
<dbReference type="SMART" id="SM00674">
    <property type="entry name" value="CENPB"/>
    <property type="match status" value="1"/>
</dbReference>
<organism evidence="5 6">
    <name type="scientific">Rhipicephalus sanguineus</name>
    <name type="common">Brown dog tick</name>
    <name type="synonym">Ixodes sanguineus</name>
    <dbReference type="NCBI Taxonomy" id="34632"/>
    <lineage>
        <taxon>Eukaryota</taxon>
        <taxon>Metazoa</taxon>
        <taxon>Ecdysozoa</taxon>
        <taxon>Arthropoda</taxon>
        <taxon>Chelicerata</taxon>
        <taxon>Arachnida</taxon>
        <taxon>Acari</taxon>
        <taxon>Parasitiformes</taxon>
        <taxon>Ixodida</taxon>
        <taxon>Ixodoidea</taxon>
        <taxon>Ixodidae</taxon>
        <taxon>Rhipicephalinae</taxon>
        <taxon>Rhipicephalus</taxon>
        <taxon>Rhipicephalus</taxon>
    </lineage>
</organism>
<evidence type="ECO:0000256" key="3">
    <source>
        <dbReference type="ARBA" id="ARBA00023242"/>
    </source>
</evidence>
<dbReference type="Pfam" id="PF04218">
    <property type="entry name" value="CENP-B_N"/>
    <property type="match status" value="1"/>
</dbReference>
<dbReference type="PANTHER" id="PTHR19303:SF73">
    <property type="entry name" value="PROTEIN PDC2"/>
    <property type="match status" value="1"/>
</dbReference>
<dbReference type="Gene3D" id="1.10.10.60">
    <property type="entry name" value="Homeodomain-like"/>
    <property type="match status" value="2"/>
</dbReference>
<dbReference type="InterPro" id="IPR050863">
    <property type="entry name" value="CenT-Element_Derived"/>
</dbReference>
<evidence type="ECO:0000313" key="5">
    <source>
        <dbReference type="EMBL" id="KAH7957166.1"/>
    </source>
</evidence>
<dbReference type="InterPro" id="IPR007889">
    <property type="entry name" value="HTH_Psq"/>
</dbReference>
<dbReference type="VEuPathDB" id="VectorBase:RSAN_050645"/>
<keyword evidence="3" id="KW-0539">Nucleus</keyword>
<dbReference type="AlphaFoldDB" id="A0A9D4PWW5"/>
<dbReference type="PANTHER" id="PTHR19303">
    <property type="entry name" value="TRANSPOSON"/>
    <property type="match status" value="1"/>
</dbReference>
<dbReference type="PROSITE" id="PS51253">
    <property type="entry name" value="HTH_CENPB"/>
    <property type="match status" value="1"/>
</dbReference>
<reference evidence="5" key="2">
    <citation type="submission" date="2021-09" db="EMBL/GenBank/DDBJ databases">
        <authorList>
            <person name="Jia N."/>
            <person name="Wang J."/>
            <person name="Shi W."/>
            <person name="Du L."/>
            <person name="Sun Y."/>
            <person name="Zhan W."/>
            <person name="Jiang J."/>
            <person name="Wang Q."/>
            <person name="Zhang B."/>
            <person name="Ji P."/>
            <person name="Sakyi L.B."/>
            <person name="Cui X."/>
            <person name="Yuan T."/>
            <person name="Jiang B."/>
            <person name="Yang W."/>
            <person name="Lam T.T.-Y."/>
            <person name="Chang Q."/>
            <person name="Ding S."/>
            <person name="Wang X."/>
            <person name="Zhu J."/>
            <person name="Ruan X."/>
            <person name="Zhao L."/>
            <person name="Wei J."/>
            <person name="Que T."/>
            <person name="Du C."/>
            <person name="Cheng J."/>
            <person name="Dai P."/>
            <person name="Han X."/>
            <person name="Huang E."/>
            <person name="Gao Y."/>
            <person name="Liu J."/>
            <person name="Shao H."/>
            <person name="Ye R."/>
            <person name="Li L."/>
            <person name="Wei W."/>
            <person name="Wang X."/>
            <person name="Wang C."/>
            <person name="Huo Q."/>
            <person name="Li W."/>
            <person name="Guo W."/>
            <person name="Chen H."/>
            <person name="Chen S."/>
            <person name="Zhou L."/>
            <person name="Zhou L."/>
            <person name="Ni X."/>
            <person name="Tian J."/>
            <person name="Zhou Y."/>
            <person name="Sheng Y."/>
            <person name="Liu T."/>
            <person name="Pan Y."/>
            <person name="Xia L."/>
            <person name="Li J."/>
            <person name="Zhao F."/>
            <person name="Cao W."/>
        </authorList>
    </citation>
    <scope>NUCLEOTIDE SEQUENCE</scope>
    <source>
        <strain evidence="5">Rsan-2018</strain>
        <tissue evidence="5">Larvae</tissue>
    </source>
</reference>
<dbReference type="SUPFAM" id="SSF46689">
    <property type="entry name" value="Homeodomain-like"/>
    <property type="match status" value="2"/>
</dbReference>
<evidence type="ECO:0000256" key="2">
    <source>
        <dbReference type="ARBA" id="ARBA00023125"/>
    </source>
</evidence>
<dbReference type="Pfam" id="PF03221">
    <property type="entry name" value="HTH_Tnp_Tc5"/>
    <property type="match status" value="1"/>
</dbReference>
<sequence>MDKGSSMLSSASRAPMKRGKYVTMSMAKKAAIVKLVESGRSQADVAKEFHSSKQTLSDYIKTSRRFWRRRKSPLDVVRKMTAKSTVASKVPVSGGLLKQKAETMALQMNIEGFKVSDGWLRNFKKRSDLSFKKLCGESAAVDLSAIANYRSEKLHGKASSVDLLGALSMLADAWKSMASTTLRNWFRHAGFVLNGESAALDEDSVVDQVLGSEQLIDDLRTASVEIPSDVSFSEFACVDSELKLCASLTDEEIIRQVLADDTTTLAEMRANVLARKRSMVQKKINHFFRPPAE</sequence>
<protein>
    <recommendedName>
        <fullName evidence="4">HTH CENPB-type domain-containing protein</fullName>
    </recommendedName>
</protein>
<reference evidence="5" key="1">
    <citation type="journal article" date="2020" name="Cell">
        <title>Large-Scale Comparative Analyses of Tick Genomes Elucidate Their Genetic Diversity and Vector Capacities.</title>
        <authorList>
            <consortium name="Tick Genome and Microbiome Consortium (TIGMIC)"/>
            <person name="Jia N."/>
            <person name="Wang J."/>
            <person name="Shi W."/>
            <person name="Du L."/>
            <person name="Sun Y."/>
            <person name="Zhan W."/>
            <person name="Jiang J.F."/>
            <person name="Wang Q."/>
            <person name="Zhang B."/>
            <person name="Ji P."/>
            <person name="Bell-Sakyi L."/>
            <person name="Cui X.M."/>
            <person name="Yuan T.T."/>
            <person name="Jiang B.G."/>
            <person name="Yang W.F."/>
            <person name="Lam T.T."/>
            <person name="Chang Q.C."/>
            <person name="Ding S.J."/>
            <person name="Wang X.J."/>
            <person name="Zhu J.G."/>
            <person name="Ruan X.D."/>
            <person name="Zhao L."/>
            <person name="Wei J.T."/>
            <person name="Ye R.Z."/>
            <person name="Que T.C."/>
            <person name="Du C.H."/>
            <person name="Zhou Y.H."/>
            <person name="Cheng J.X."/>
            <person name="Dai P.F."/>
            <person name="Guo W.B."/>
            <person name="Han X.H."/>
            <person name="Huang E.J."/>
            <person name="Li L.F."/>
            <person name="Wei W."/>
            <person name="Gao Y.C."/>
            <person name="Liu J.Z."/>
            <person name="Shao H.Z."/>
            <person name="Wang X."/>
            <person name="Wang C.C."/>
            <person name="Yang T.C."/>
            <person name="Huo Q.B."/>
            <person name="Li W."/>
            <person name="Chen H.Y."/>
            <person name="Chen S.E."/>
            <person name="Zhou L.G."/>
            <person name="Ni X.B."/>
            <person name="Tian J.H."/>
            <person name="Sheng Y."/>
            <person name="Liu T."/>
            <person name="Pan Y.S."/>
            <person name="Xia L.Y."/>
            <person name="Li J."/>
            <person name="Zhao F."/>
            <person name="Cao W.C."/>
        </authorList>
    </citation>
    <scope>NUCLEOTIDE SEQUENCE</scope>
    <source>
        <strain evidence="5">Rsan-2018</strain>
    </source>
</reference>
<comment type="subcellular location">
    <subcellularLocation>
        <location evidence="1">Nucleus</location>
    </subcellularLocation>
</comment>
<dbReference type="InterPro" id="IPR006600">
    <property type="entry name" value="HTH_CenpB_DNA-bd_dom"/>
</dbReference>
<gene>
    <name evidence="5" type="ORF">HPB52_015730</name>
</gene>
<dbReference type="InterPro" id="IPR009057">
    <property type="entry name" value="Homeodomain-like_sf"/>
</dbReference>
<comment type="caution">
    <text evidence="5">The sequence shown here is derived from an EMBL/GenBank/DDBJ whole genome shotgun (WGS) entry which is preliminary data.</text>
</comment>
<evidence type="ECO:0000259" key="4">
    <source>
        <dbReference type="PROSITE" id="PS51253"/>
    </source>
</evidence>
<accession>A0A9D4PWW5</accession>
<feature type="domain" description="HTH CENPB-type" evidence="4">
    <location>
        <begin position="62"/>
        <end position="133"/>
    </location>
</feature>